<organism evidence="1 2">
    <name type="scientific">Hyphomicrobium facile</name>
    <dbReference type="NCBI Taxonomy" id="51670"/>
    <lineage>
        <taxon>Bacteria</taxon>
        <taxon>Pseudomonadati</taxon>
        <taxon>Pseudomonadota</taxon>
        <taxon>Alphaproteobacteria</taxon>
        <taxon>Hyphomicrobiales</taxon>
        <taxon>Hyphomicrobiaceae</taxon>
        <taxon>Hyphomicrobium</taxon>
    </lineage>
</organism>
<proteinExistence type="predicted"/>
<dbReference type="AlphaFoldDB" id="A0A1I7NGJ8"/>
<keyword evidence="2" id="KW-1185">Reference proteome</keyword>
<dbReference type="STRING" id="51670.SAMN04488557_2110"/>
<protein>
    <recommendedName>
        <fullName evidence="3">Cold shock protein, CspA family</fullName>
    </recommendedName>
</protein>
<evidence type="ECO:0008006" key="3">
    <source>
        <dbReference type="Google" id="ProtNLM"/>
    </source>
</evidence>
<dbReference type="OrthoDB" id="9812349at2"/>
<gene>
    <name evidence="1" type="ORF">SAMN04488557_2110</name>
</gene>
<dbReference type="Proteomes" id="UP000199423">
    <property type="component" value="Unassembled WGS sequence"/>
</dbReference>
<evidence type="ECO:0000313" key="2">
    <source>
        <dbReference type="Proteomes" id="UP000199423"/>
    </source>
</evidence>
<accession>A0A1I7NGJ8</accession>
<dbReference type="EMBL" id="FPCH01000002">
    <property type="protein sequence ID" value="SFV33781.1"/>
    <property type="molecule type" value="Genomic_DNA"/>
</dbReference>
<dbReference type="RefSeq" id="WP_092867637.1">
    <property type="nucleotide sequence ID" value="NZ_FPCH01000002.1"/>
</dbReference>
<reference evidence="2" key="1">
    <citation type="submission" date="2016-10" db="EMBL/GenBank/DDBJ databases">
        <authorList>
            <person name="Varghese N."/>
            <person name="Submissions S."/>
        </authorList>
    </citation>
    <scope>NUCLEOTIDE SEQUENCE [LARGE SCALE GENOMIC DNA]</scope>
    <source>
        <strain evidence="2">DSM 1565</strain>
    </source>
</reference>
<name>A0A1I7NGJ8_9HYPH</name>
<evidence type="ECO:0000313" key="1">
    <source>
        <dbReference type="EMBL" id="SFV33781.1"/>
    </source>
</evidence>
<sequence>MYGEIKKFRRDLGVGVIRAEDGRAYRFEGTDIRNRFEDLEGQEVHFQLGELKARDIIVLAGSPWSAFGSIGI</sequence>